<evidence type="ECO:0000256" key="1">
    <source>
        <dbReference type="SAM" id="MobiDB-lite"/>
    </source>
</evidence>
<feature type="region of interest" description="Disordered" evidence="1">
    <location>
        <begin position="1"/>
        <end position="26"/>
    </location>
</feature>
<accession>A0ABP9WSQ1</accession>
<dbReference type="Pfam" id="PF07793">
    <property type="entry name" value="DUF1631"/>
    <property type="match status" value="1"/>
</dbReference>
<evidence type="ECO:0000313" key="2">
    <source>
        <dbReference type="EMBL" id="GAA5526154.1"/>
    </source>
</evidence>
<feature type="compositionally biased region" description="Basic and acidic residues" evidence="1">
    <location>
        <begin position="1"/>
        <end position="11"/>
    </location>
</feature>
<feature type="compositionally biased region" description="Low complexity" evidence="1">
    <location>
        <begin position="669"/>
        <end position="687"/>
    </location>
</feature>
<keyword evidence="3" id="KW-1185">Reference proteome</keyword>
<feature type="region of interest" description="Disordered" evidence="1">
    <location>
        <begin position="621"/>
        <end position="656"/>
    </location>
</feature>
<dbReference type="InterPro" id="IPR012434">
    <property type="entry name" value="DUF1631"/>
</dbReference>
<sequence>MEIKEEIKEASLSEDDASARQGVRQDLDESSLKLPPIVLSLRDMGRELLLNRLKQLFSKVDDSLFSMAERAHGQEEQDGLFQALRVLRVERRNIATRFGENLDDNFRLPEELEAEDEPLFSNDLSLIHNDDLEQLVAVETMAANAEKAFADPLEELLLRLDELYPVRVDEKNNPLRPEALCEAFLYALRPLDIHIRARLTVLKKFEQVMMVPLGEFYDECNQTLVEQGILPDLKQRQREARQAKARARRAQPQWTLPAASPDTADSSEPGSEGTANHDGIAAILAAQSAQFAGGGLLPPSAGLPPMPATDLLGHLGELQFSAVAGEPDGPQLLDVSQLLQQRLVESQQSASLAKVDSDVIKLVEMLFSFIFDDRNLAAPIKSQLGRLQLPLLKVGIADKSLFAKSEHPARKLLNTLAEVSTGWLPGEDYEQEPLYREVARVVDRISKEFDRDIGLFSILLQSFEQFSTRERRRAEMLERRVIDEADGRARARAARARVAALIKALIAERDLPVVVLDWLNKVCSDVLFLVAVKEGTESETWTREVRTARDLVWSVLAPMPANRKLLLALLPTLQERLKAAAKSASLNPFEARRLFADLKEVYRERFALTEVATATVAATASAAEDGTEAGTDADTGVDMGDRAGEGTGEGAGMGAGEGAQAPMVKAVTEAPGSAGEAGGAASRGAPETAAGKVTIPQVEELEQAAARAAMTAGESGQGEIPALDESDTHWQMTFRLAQGGWFELKRPEGEQFRCRLAAVIKDIDQFIFVNRKGAKVAEFSRLELAHALRDARLVPMDDGMLFERALQSVISNVRKTREG</sequence>
<reference evidence="2 3" key="1">
    <citation type="submission" date="2024-02" db="EMBL/GenBank/DDBJ databases">
        <title>Microbulbifer aestuariivivens NBRC 112533.</title>
        <authorList>
            <person name="Ichikawa N."/>
            <person name="Katano-Makiyama Y."/>
            <person name="Hidaka K."/>
        </authorList>
    </citation>
    <scope>NUCLEOTIDE SEQUENCE [LARGE SCALE GENOMIC DNA]</scope>
    <source>
        <strain evidence="2 3">NBRC 112533</strain>
    </source>
</reference>
<proteinExistence type="predicted"/>
<evidence type="ECO:0008006" key="4">
    <source>
        <dbReference type="Google" id="ProtNLM"/>
    </source>
</evidence>
<comment type="caution">
    <text evidence="2">The sequence shown here is derived from an EMBL/GenBank/DDBJ whole genome shotgun (WGS) entry which is preliminary data.</text>
</comment>
<feature type="compositionally biased region" description="Low complexity" evidence="1">
    <location>
        <begin position="621"/>
        <end position="630"/>
    </location>
</feature>
<dbReference type="RefSeq" id="WP_345552395.1">
    <property type="nucleotide sequence ID" value="NZ_BAABRT010000028.1"/>
</dbReference>
<feature type="compositionally biased region" description="Gly residues" evidence="1">
    <location>
        <begin position="645"/>
        <end position="656"/>
    </location>
</feature>
<name>A0ABP9WSQ1_9GAMM</name>
<evidence type="ECO:0000313" key="3">
    <source>
        <dbReference type="Proteomes" id="UP001408594"/>
    </source>
</evidence>
<feature type="region of interest" description="Disordered" evidence="1">
    <location>
        <begin position="236"/>
        <end position="276"/>
    </location>
</feature>
<feature type="region of interest" description="Disordered" evidence="1">
    <location>
        <begin position="668"/>
        <end position="690"/>
    </location>
</feature>
<dbReference type="EMBL" id="BAABRT010000028">
    <property type="protein sequence ID" value="GAA5526154.1"/>
    <property type="molecule type" value="Genomic_DNA"/>
</dbReference>
<organism evidence="2 3">
    <name type="scientific">Microbulbifer aestuariivivens</name>
    <dbReference type="NCBI Taxonomy" id="1908308"/>
    <lineage>
        <taxon>Bacteria</taxon>
        <taxon>Pseudomonadati</taxon>
        <taxon>Pseudomonadota</taxon>
        <taxon>Gammaproteobacteria</taxon>
        <taxon>Cellvibrionales</taxon>
        <taxon>Microbulbiferaceae</taxon>
        <taxon>Microbulbifer</taxon>
    </lineage>
</organism>
<dbReference type="Proteomes" id="UP001408594">
    <property type="component" value="Unassembled WGS sequence"/>
</dbReference>
<protein>
    <recommendedName>
        <fullName evidence="4">DUF1631 domain-containing protein</fullName>
    </recommendedName>
</protein>
<gene>
    <name evidence="2" type="ORF">Maes01_02749</name>
</gene>